<dbReference type="Pfam" id="PF13614">
    <property type="entry name" value="AAA_31"/>
    <property type="match status" value="1"/>
</dbReference>
<dbReference type="GO" id="GO:0005829">
    <property type="term" value="C:cytosol"/>
    <property type="evidence" value="ECO:0007669"/>
    <property type="project" value="TreeGrafter"/>
</dbReference>
<dbReference type="InterPro" id="IPR011990">
    <property type="entry name" value="TPR-like_helical_dom_sf"/>
</dbReference>
<keyword evidence="3" id="KW-0966">Cell projection</keyword>
<dbReference type="Proteomes" id="UP000199397">
    <property type="component" value="Unassembled WGS sequence"/>
</dbReference>
<name>A0A1H4F4H9_9GAMM</name>
<keyword evidence="4" id="KW-1185">Reference proteome</keyword>
<reference evidence="3 4" key="1">
    <citation type="submission" date="2016-10" db="EMBL/GenBank/DDBJ databases">
        <authorList>
            <person name="de Groot N.N."/>
        </authorList>
    </citation>
    <scope>NUCLEOTIDE SEQUENCE [LARGE SCALE GENOMIC DNA]</scope>
    <source>
        <strain evidence="3 4">DSM 21228</strain>
    </source>
</reference>
<dbReference type="STRING" id="525918.SAMN05660964_02824"/>
<dbReference type="GO" id="GO:0009898">
    <property type="term" value="C:cytoplasmic side of plasma membrane"/>
    <property type="evidence" value="ECO:0007669"/>
    <property type="project" value="TreeGrafter"/>
</dbReference>
<protein>
    <submittedName>
        <fullName evidence="3">MinD-like ATPase involved in chromosome partitioning or flagellar assembly</fullName>
    </submittedName>
</protein>
<dbReference type="SUPFAM" id="SSF52540">
    <property type="entry name" value="P-loop containing nucleoside triphosphate hydrolases"/>
    <property type="match status" value="2"/>
</dbReference>
<dbReference type="GO" id="GO:0005524">
    <property type="term" value="F:ATP binding"/>
    <property type="evidence" value="ECO:0007669"/>
    <property type="project" value="TreeGrafter"/>
</dbReference>
<dbReference type="Gene3D" id="3.40.50.300">
    <property type="entry name" value="P-loop containing nucleotide triphosphate hydrolases"/>
    <property type="match status" value="2"/>
</dbReference>
<dbReference type="InterPro" id="IPR025669">
    <property type="entry name" value="AAA_dom"/>
</dbReference>
<dbReference type="GO" id="GO:0016887">
    <property type="term" value="F:ATP hydrolysis activity"/>
    <property type="evidence" value="ECO:0007669"/>
    <property type="project" value="TreeGrafter"/>
</dbReference>
<gene>
    <name evidence="3" type="ORF">SAMN05660964_02824</name>
</gene>
<feature type="coiled-coil region" evidence="1">
    <location>
        <begin position="323"/>
        <end position="379"/>
    </location>
</feature>
<proteinExistence type="predicted"/>
<keyword evidence="3" id="KW-0282">Flagellum</keyword>
<keyword evidence="1" id="KW-0175">Coiled coil</keyword>
<dbReference type="InterPro" id="IPR027417">
    <property type="entry name" value="P-loop_NTPase"/>
</dbReference>
<evidence type="ECO:0000313" key="4">
    <source>
        <dbReference type="Proteomes" id="UP000199397"/>
    </source>
</evidence>
<dbReference type="NCBIfam" id="NF047398">
    <property type="entry name" value="AAA_KGGVGR"/>
    <property type="match status" value="1"/>
</dbReference>
<dbReference type="InterPro" id="IPR050625">
    <property type="entry name" value="ParA/MinD_ATPase"/>
</dbReference>
<organism evidence="3 4">
    <name type="scientific">Thiothrix caldifontis</name>
    <dbReference type="NCBI Taxonomy" id="525918"/>
    <lineage>
        <taxon>Bacteria</taxon>
        <taxon>Pseudomonadati</taxon>
        <taxon>Pseudomonadota</taxon>
        <taxon>Gammaproteobacteria</taxon>
        <taxon>Thiotrichales</taxon>
        <taxon>Thiotrichaceae</taxon>
        <taxon>Thiothrix</taxon>
    </lineage>
</organism>
<dbReference type="EMBL" id="FNQP01000018">
    <property type="protein sequence ID" value="SEA91860.1"/>
    <property type="molecule type" value="Genomic_DNA"/>
</dbReference>
<evidence type="ECO:0000256" key="1">
    <source>
        <dbReference type="SAM" id="Coils"/>
    </source>
</evidence>
<keyword evidence="3" id="KW-0969">Cilium</keyword>
<dbReference type="RefSeq" id="WP_093069651.1">
    <property type="nucleotide sequence ID" value="NZ_FNQP01000018.1"/>
</dbReference>
<evidence type="ECO:0000313" key="3">
    <source>
        <dbReference type="EMBL" id="SEA91860.1"/>
    </source>
</evidence>
<dbReference type="PANTHER" id="PTHR43384:SF10">
    <property type="entry name" value="ATPASE INVOLVED IN CHROMOSOME PARTITIONING, PARA_MIND FAMILY"/>
    <property type="match status" value="1"/>
</dbReference>
<dbReference type="SUPFAM" id="SSF48452">
    <property type="entry name" value="TPR-like"/>
    <property type="match status" value="1"/>
</dbReference>
<dbReference type="GO" id="GO:0051782">
    <property type="term" value="P:negative regulation of cell division"/>
    <property type="evidence" value="ECO:0007669"/>
    <property type="project" value="TreeGrafter"/>
</dbReference>
<dbReference type="AlphaFoldDB" id="A0A1H4F4H9"/>
<accession>A0A1H4F4H9</accession>
<sequence length="1215" mass="137635">MLPNKRNPKAFGKVITFYSYKGGVGRSFILANVASQLALWGFRVLCVDWDLEAPGLTDYFLEELDSDIFRDTDGIVELMLEYQDGDITMPDWKRTVIEIPLTHRTIQGIESSLHIISAGRNSPSSEYIENVHKLDWDMLYVQHNFAYKLDDLKKSWKEEYDIVFLDSRTGISDVSGICTVQLPDILALVLTPNKQSMDGILQVAKRAVKSHASFPLSDEKLLTIPIVSRLDQRDETTIAESWLARINKTLAPLYDSWLNKNIPVQRIQEFTKVPYITRWSFGETLAVLRERGSDSEQISYSFQSLAALLAEGIERTDEFTRSRDEFIKRLANYKENNNDIEVTDPLARRLLESRSASAIAAYAETLQSSEENLDDADALWIRAIQLEPNNQEILKGFAYFINRKMKYLNGLLNSISQHQERKLIEKQITEANTRLKSIEPKILKIFSDRLPTVKGGFFGREAELQLLDDALFGNGTRIIQFIAAGGTGKTKLLRHWLNQHTNDIPNLIAWSFYSHGAYEDKQVSATSFFLQAFKVLKAEKISFNSEEEKGSYLAELLIRHHCLLVLDGLEPLQHAGRGMRGELKERAIRQLLKSLASEHTSLCIITSQIAVFELSDRDHVVTHDLHNLTQLDGVALLRSLGVKGHYQSLGKAVREYGCHALTLHLLGNALHTYLDGDIRKRDTLPGLIGNDDHTERHAFKVMQAYSKWLADTPELKLLHLLGLFDHPIETGVLQVLWRQQIPDLTLGIAETAWKVAIRDLRDKHKLLFAHDLTTDLLDCHPLIREYFGRQLRETYPHAWQQAHASLYNHYQALPEKTQPDTLEQMQPLFHAIGHGCQAGLHQQVFDTIYWHRVSREKGYYLNKIGAAGDNLAALIHFFDKPWVIPSPNLNRQTQALLLRTAGHNLRALGRLDESIEPFSTALHLYEQLGDRKEIAITSSNLIEPKLTLGDVGGALKSAWNGVYPEDPKFIRRLENVSILARALHQAGETQKAYAHFMDAEHLQQSHDPEHPRLHSLSNFRLCELLLEQGKLAEVEERAQYALAIAQKNAHPLYIGLSQLLIGRVYLQQGNAHEAKAWLDSALNALQEAGNQDHLPRGYLARAVFYRIIGDFRCARADLQAMWEIVELNGMRLHLTNYHLEMARLLVAEEENPPQSPFCKGGSQEDTGSAVPPFEKGGLGGISLQAHIEAAAKLITTTGYHRRDAELAELQALLTN</sequence>
<dbReference type="PANTHER" id="PTHR43384">
    <property type="entry name" value="SEPTUM SITE-DETERMINING PROTEIN MIND HOMOLOG, CHLOROPLASTIC-RELATED"/>
    <property type="match status" value="1"/>
</dbReference>
<dbReference type="OrthoDB" id="1426235at2"/>
<evidence type="ECO:0000259" key="2">
    <source>
        <dbReference type="Pfam" id="PF13614"/>
    </source>
</evidence>
<dbReference type="Gene3D" id="1.25.40.10">
    <property type="entry name" value="Tetratricopeptide repeat domain"/>
    <property type="match status" value="2"/>
</dbReference>
<feature type="domain" description="AAA" evidence="2">
    <location>
        <begin position="13"/>
        <end position="205"/>
    </location>
</feature>